<comment type="subcellular location">
    <subcellularLocation>
        <location evidence="1">Membrane</location>
        <topology evidence="1">Multi-pass membrane protein</topology>
    </subcellularLocation>
</comment>
<comment type="caution">
    <text evidence="11">The sequence shown here is derived from an EMBL/GenBank/DDBJ whole genome shotgun (WGS) entry which is preliminary data.</text>
</comment>
<evidence type="ECO:0000256" key="6">
    <source>
        <dbReference type="ARBA" id="ARBA00023136"/>
    </source>
</evidence>
<dbReference type="InterPro" id="IPR017452">
    <property type="entry name" value="GPCR_Rhodpsn_7TM"/>
</dbReference>
<keyword evidence="3 9" id="KW-0812">Transmembrane</keyword>
<evidence type="ECO:0000313" key="12">
    <source>
        <dbReference type="Proteomes" id="UP000318571"/>
    </source>
</evidence>
<keyword evidence="7" id="KW-0675">Receptor</keyword>
<keyword evidence="4 9" id="KW-1133">Transmembrane helix</keyword>
<dbReference type="STRING" id="6832.A0A553P324"/>
<dbReference type="GO" id="GO:0004930">
    <property type="term" value="F:G protein-coupled receptor activity"/>
    <property type="evidence" value="ECO:0007669"/>
    <property type="project" value="UniProtKB-KW"/>
</dbReference>
<reference evidence="11 12" key="1">
    <citation type="journal article" date="2018" name="Nat. Ecol. Evol.">
        <title>Genomic signatures of mitonuclear coevolution across populations of Tigriopus californicus.</title>
        <authorList>
            <person name="Barreto F.S."/>
            <person name="Watson E.T."/>
            <person name="Lima T.G."/>
            <person name="Willett C.S."/>
            <person name="Edmands S."/>
            <person name="Li W."/>
            <person name="Burton R.S."/>
        </authorList>
    </citation>
    <scope>NUCLEOTIDE SEQUENCE [LARGE SCALE GENOMIC DNA]</scope>
    <source>
        <strain evidence="11 12">San Diego</strain>
    </source>
</reference>
<protein>
    <recommendedName>
        <fullName evidence="10">G-protein coupled receptors family 1 profile domain-containing protein</fullName>
    </recommendedName>
</protein>
<dbReference type="AlphaFoldDB" id="A0A553P324"/>
<sequence length="198" mass="22436">MSSRFRNITWDVFRNSSVVSHCYNLRFGPELSEDILSNLSYLPNGYNIPFTEFSNKEGLACHWAFFETPSNVLFYLMGSLYAIIAFFGLIGNGLVILIFCRSPLLQTTSNVLIVSLSLSDFIMVLKTPMAAFNNFVQYPAMGHTGLGEETIQSIERNELEVMPCQDLSNGDKDNQAKVEHLKKMMDTKFGIKYLELVM</sequence>
<accession>A0A553P324</accession>
<dbReference type="Proteomes" id="UP000318571">
    <property type="component" value="Chromosome 7"/>
</dbReference>
<organism evidence="11 12">
    <name type="scientific">Tigriopus californicus</name>
    <name type="common">Marine copepod</name>
    <dbReference type="NCBI Taxonomy" id="6832"/>
    <lineage>
        <taxon>Eukaryota</taxon>
        <taxon>Metazoa</taxon>
        <taxon>Ecdysozoa</taxon>
        <taxon>Arthropoda</taxon>
        <taxon>Crustacea</taxon>
        <taxon>Multicrustacea</taxon>
        <taxon>Hexanauplia</taxon>
        <taxon>Copepoda</taxon>
        <taxon>Harpacticoida</taxon>
        <taxon>Harpacticidae</taxon>
        <taxon>Tigriopus</taxon>
    </lineage>
</organism>
<dbReference type="PROSITE" id="PS50262">
    <property type="entry name" value="G_PROTEIN_RECEP_F1_2"/>
    <property type="match status" value="1"/>
</dbReference>
<dbReference type="PANTHER" id="PTHR24235:SF12">
    <property type="entry name" value="G-PROTEIN COUPLED RECEPTORS FAMILY 1 PROFILE DOMAIN-CONTAINING PROTEIN"/>
    <property type="match status" value="1"/>
</dbReference>
<dbReference type="InterPro" id="IPR000276">
    <property type="entry name" value="GPCR_Rhodpsn"/>
</dbReference>
<evidence type="ECO:0000259" key="10">
    <source>
        <dbReference type="PROSITE" id="PS50262"/>
    </source>
</evidence>
<keyword evidence="12" id="KW-1185">Reference proteome</keyword>
<evidence type="ECO:0000256" key="7">
    <source>
        <dbReference type="ARBA" id="ARBA00023170"/>
    </source>
</evidence>
<dbReference type="Gene3D" id="1.20.1070.10">
    <property type="entry name" value="Rhodopsin 7-helix transmembrane proteins"/>
    <property type="match status" value="1"/>
</dbReference>
<dbReference type="PRINTS" id="PR00237">
    <property type="entry name" value="GPCRRHODOPSN"/>
</dbReference>
<evidence type="ECO:0000256" key="1">
    <source>
        <dbReference type="ARBA" id="ARBA00004141"/>
    </source>
</evidence>
<keyword evidence="5" id="KW-0297">G-protein coupled receptor</keyword>
<name>A0A553P324_TIGCA</name>
<evidence type="ECO:0000313" key="11">
    <source>
        <dbReference type="EMBL" id="TRY72079.1"/>
    </source>
</evidence>
<dbReference type="PANTHER" id="PTHR24235">
    <property type="entry name" value="NEUROPEPTIDE Y RECEPTOR"/>
    <property type="match status" value="1"/>
</dbReference>
<evidence type="ECO:0000256" key="9">
    <source>
        <dbReference type="SAM" id="Phobius"/>
    </source>
</evidence>
<evidence type="ECO:0000256" key="8">
    <source>
        <dbReference type="ARBA" id="ARBA00023224"/>
    </source>
</evidence>
<gene>
    <name evidence="11" type="ORF">TCAL_17105</name>
</gene>
<evidence type="ECO:0000256" key="3">
    <source>
        <dbReference type="ARBA" id="ARBA00022692"/>
    </source>
</evidence>
<feature type="domain" description="G-protein coupled receptors family 1 profile" evidence="10">
    <location>
        <begin position="91"/>
        <end position="125"/>
    </location>
</feature>
<keyword evidence="8" id="KW-0807">Transducer</keyword>
<comment type="similarity">
    <text evidence="2">Belongs to the G-protein coupled receptor 1 family.</text>
</comment>
<dbReference type="GO" id="GO:0016020">
    <property type="term" value="C:membrane"/>
    <property type="evidence" value="ECO:0007669"/>
    <property type="project" value="UniProtKB-SubCell"/>
</dbReference>
<dbReference type="Pfam" id="PF00001">
    <property type="entry name" value="7tm_1"/>
    <property type="match status" value="1"/>
</dbReference>
<keyword evidence="6 9" id="KW-0472">Membrane</keyword>
<evidence type="ECO:0000256" key="5">
    <source>
        <dbReference type="ARBA" id="ARBA00023040"/>
    </source>
</evidence>
<evidence type="ECO:0000256" key="4">
    <source>
        <dbReference type="ARBA" id="ARBA00022989"/>
    </source>
</evidence>
<dbReference type="SUPFAM" id="SSF81321">
    <property type="entry name" value="Family A G protein-coupled receptor-like"/>
    <property type="match status" value="1"/>
</dbReference>
<feature type="transmembrane region" description="Helical" evidence="9">
    <location>
        <begin position="72"/>
        <end position="99"/>
    </location>
</feature>
<evidence type="ECO:0000256" key="2">
    <source>
        <dbReference type="ARBA" id="ARBA00010663"/>
    </source>
</evidence>
<dbReference type="EMBL" id="VCGU01000008">
    <property type="protein sequence ID" value="TRY72079.1"/>
    <property type="molecule type" value="Genomic_DNA"/>
</dbReference>
<proteinExistence type="inferred from homology"/>